<name>A0A1H9ZV56_9GAMM</name>
<dbReference type="OrthoDB" id="5894408at2"/>
<evidence type="ECO:0000313" key="6">
    <source>
        <dbReference type="EMBL" id="SES85659.1"/>
    </source>
</evidence>
<evidence type="ECO:0000259" key="4">
    <source>
        <dbReference type="PROSITE" id="PS50885"/>
    </source>
</evidence>
<dbReference type="PROSITE" id="PS50883">
    <property type="entry name" value="EAL"/>
    <property type="match status" value="1"/>
</dbReference>
<dbReference type="SMART" id="SM00052">
    <property type="entry name" value="EAL"/>
    <property type="match status" value="1"/>
</dbReference>
<dbReference type="InterPro" id="IPR043128">
    <property type="entry name" value="Rev_trsase/Diguanyl_cyclase"/>
</dbReference>
<dbReference type="Gene3D" id="1.10.8.500">
    <property type="entry name" value="HAMP domain in histidine kinase"/>
    <property type="match status" value="1"/>
</dbReference>
<dbReference type="GO" id="GO:0016020">
    <property type="term" value="C:membrane"/>
    <property type="evidence" value="ECO:0007669"/>
    <property type="project" value="InterPro"/>
</dbReference>
<reference evidence="7" key="1">
    <citation type="submission" date="2016-10" db="EMBL/GenBank/DDBJ databases">
        <authorList>
            <person name="Varghese N."/>
            <person name="Submissions S."/>
        </authorList>
    </citation>
    <scope>NUCLEOTIDE SEQUENCE [LARGE SCALE GENOMIC DNA]</scope>
    <source>
        <strain evidence="7">CGMCC 1.6489</strain>
    </source>
</reference>
<keyword evidence="2" id="KW-0812">Transmembrane</keyword>
<dbReference type="PANTHER" id="PTHR33121:SF70">
    <property type="entry name" value="SIGNALING PROTEIN YKOW"/>
    <property type="match status" value="1"/>
</dbReference>
<dbReference type="STRING" id="430453.SAMN04487962_10269"/>
<dbReference type="Pfam" id="PF00563">
    <property type="entry name" value="EAL"/>
    <property type="match status" value="1"/>
</dbReference>
<dbReference type="PROSITE" id="PS50887">
    <property type="entry name" value="GGDEF"/>
    <property type="match status" value="1"/>
</dbReference>
<dbReference type="Pfam" id="PF16448">
    <property type="entry name" value="LapD_MoxY_N"/>
    <property type="match status" value="1"/>
</dbReference>
<proteinExistence type="predicted"/>
<accession>A0A1H9ZV56</accession>
<dbReference type="Gene3D" id="3.20.20.450">
    <property type="entry name" value="EAL domain"/>
    <property type="match status" value="1"/>
</dbReference>
<dbReference type="InterPro" id="IPR032244">
    <property type="entry name" value="LapD_MoxY_N"/>
</dbReference>
<keyword evidence="2" id="KW-1133">Transmembrane helix</keyword>
<feature type="transmembrane region" description="Helical" evidence="2">
    <location>
        <begin position="20"/>
        <end position="40"/>
    </location>
</feature>
<keyword evidence="2" id="KW-0472">Membrane</keyword>
<feature type="domain" description="GGDEF" evidence="5">
    <location>
        <begin position="279"/>
        <end position="421"/>
    </location>
</feature>
<dbReference type="CDD" id="cd01948">
    <property type="entry name" value="EAL"/>
    <property type="match status" value="1"/>
</dbReference>
<evidence type="ECO:0000256" key="1">
    <source>
        <dbReference type="SAM" id="MobiDB-lite"/>
    </source>
</evidence>
<organism evidence="6 7">
    <name type="scientific">Marinobacter segnicrescens</name>
    <dbReference type="NCBI Taxonomy" id="430453"/>
    <lineage>
        <taxon>Bacteria</taxon>
        <taxon>Pseudomonadati</taxon>
        <taxon>Pseudomonadota</taxon>
        <taxon>Gammaproteobacteria</taxon>
        <taxon>Pseudomonadales</taxon>
        <taxon>Marinobacteraceae</taxon>
        <taxon>Marinobacter</taxon>
    </lineage>
</organism>
<dbReference type="PROSITE" id="PS50885">
    <property type="entry name" value="HAMP"/>
    <property type="match status" value="1"/>
</dbReference>
<dbReference type="Pfam" id="PF00672">
    <property type="entry name" value="HAMP"/>
    <property type="match status" value="1"/>
</dbReference>
<feature type="region of interest" description="Disordered" evidence="1">
    <location>
        <begin position="658"/>
        <end position="678"/>
    </location>
</feature>
<dbReference type="SMART" id="SM00304">
    <property type="entry name" value="HAMP"/>
    <property type="match status" value="1"/>
</dbReference>
<feature type="domain" description="EAL" evidence="3">
    <location>
        <begin position="429"/>
        <end position="677"/>
    </location>
</feature>
<dbReference type="InterPro" id="IPR001633">
    <property type="entry name" value="EAL_dom"/>
</dbReference>
<dbReference type="Pfam" id="PF00990">
    <property type="entry name" value="GGDEF"/>
    <property type="match status" value="1"/>
</dbReference>
<dbReference type="Gene3D" id="6.20.270.20">
    <property type="entry name" value="LapD/MoxY periplasmic domain"/>
    <property type="match status" value="1"/>
</dbReference>
<protein>
    <submittedName>
        <fullName evidence="6">Diguanylate cyclase/phosphodiesterase</fullName>
    </submittedName>
</protein>
<evidence type="ECO:0000313" key="7">
    <source>
        <dbReference type="Proteomes" id="UP000198762"/>
    </source>
</evidence>
<dbReference type="Gene3D" id="3.30.70.270">
    <property type="match status" value="1"/>
</dbReference>
<evidence type="ECO:0000259" key="5">
    <source>
        <dbReference type="PROSITE" id="PS50887"/>
    </source>
</evidence>
<evidence type="ECO:0000259" key="3">
    <source>
        <dbReference type="PROSITE" id="PS50883"/>
    </source>
</evidence>
<dbReference type="AlphaFoldDB" id="A0A1H9ZV56"/>
<feature type="domain" description="HAMP" evidence="4">
    <location>
        <begin position="185"/>
        <end position="237"/>
    </location>
</feature>
<feature type="transmembrane region" description="Helical" evidence="2">
    <location>
        <begin position="158"/>
        <end position="184"/>
    </location>
</feature>
<dbReference type="GO" id="GO:0007165">
    <property type="term" value="P:signal transduction"/>
    <property type="evidence" value="ECO:0007669"/>
    <property type="project" value="InterPro"/>
</dbReference>
<dbReference type="SMART" id="SM00267">
    <property type="entry name" value="GGDEF"/>
    <property type="match status" value="1"/>
</dbReference>
<dbReference type="InterPro" id="IPR000160">
    <property type="entry name" value="GGDEF_dom"/>
</dbReference>
<dbReference type="SUPFAM" id="SSF55073">
    <property type="entry name" value="Nucleotide cyclase"/>
    <property type="match status" value="1"/>
</dbReference>
<evidence type="ECO:0000256" key="2">
    <source>
        <dbReference type="SAM" id="Phobius"/>
    </source>
</evidence>
<dbReference type="SUPFAM" id="SSF158472">
    <property type="entry name" value="HAMP domain-like"/>
    <property type="match status" value="1"/>
</dbReference>
<dbReference type="CDD" id="cd06225">
    <property type="entry name" value="HAMP"/>
    <property type="match status" value="1"/>
</dbReference>
<gene>
    <name evidence="6" type="ORF">SAMN04487962_10269</name>
</gene>
<dbReference type="InterPro" id="IPR003660">
    <property type="entry name" value="HAMP_dom"/>
</dbReference>
<dbReference type="InterPro" id="IPR050706">
    <property type="entry name" value="Cyclic-di-GMP_PDE-like"/>
</dbReference>
<dbReference type="Proteomes" id="UP000198762">
    <property type="component" value="Unassembled WGS sequence"/>
</dbReference>
<dbReference type="SUPFAM" id="SSF141868">
    <property type="entry name" value="EAL domain-like"/>
    <property type="match status" value="1"/>
</dbReference>
<dbReference type="PANTHER" id="PTHR33121">
    <property type="entry name" value="CYCLIC DI-GMP PHOSPHODIESTERASE PDEF"/>
    <property type="match status" value="1"/>
</dbReference>
<dbReference type="InterPro" id="IPR035919">
    <property type="entry name" value="EAL_sf"/>
</dbReference>
<dbReference type="InterPro" id="IPR042461">
    <property type="entry name" value="LapD_MoxY_peri_C"/>
</dbReference>
<keyword evidence="7" id="KW-1185">Reference proteome</keyword>
<dbReference type="Gene3D" id="3.30.110.200">
    <property type="match status" value="1"/>
</dbReference>
<sequence>MRQRWQIPGTTRVITLRTLLLIFTGALVLLLLVASMLISFDRFRSYVAEELEGRTRDAATAVGLSLSNAIDASDRVAVASLIDSMFDSGDYLVIEFIDHDDRVVAGRARSLSGLGVPGWFVAMVELPRPEGTASVMKGWRWLGQVRVVGHPGNAYQDLWWVTVWLIVASVLIGVVAIAALYLLLGRLLRPLRALEQQAEAIGRRDFRRRTGVRSTRELNQVTRAMNQMTDDLEQLFSGQAALIAHLRKLNNEDALTGLGSRNAFDQRLAVEVVSEEGRRPGSLILLQVGGFADFNQYAGRLEADALLIRLAGELRAFVNRHAGSFAGRRSGAEFAVFVPGGAPADAQIWGRELVNDLQSICGDFSGEGADEGGGTMTAMVVHAGVAGVADGLSVRSLFEAADGALRRAQLEGISNCELADSGADVHHGAEDWRGLLEQALDQENLWLWEQPVVAADDTTVLYHQVFSRLLIERNWVRGHVYAPLAERFGLMAQLDLMVLERTLQRLRDEPLVTLGISLGASSAVSPGFAEQALALARDAGIDMERLWIGFPEQALHYHRREIQSLVVQLRRTGARLLVDRFGVGGIPFSYLRHLSIQALRIDSSFVHGIDRQDDNRFYLESMITIAHGRGVKVLASGVETEAEWRTLKSAGVDAATGYHLGRPGPVGEPPVGGGDASA</sequence>
<dbReference type="EMBL" id="FOHZ01000002">
    <property type="protein sequence ID" value="SES85659.1"/>
    <property type="molecule type" value="Genomic_DNA"/>
</dbReference>
<dbReference type="GO" id="GO:0071111">
    <property type="term" value="F:cyclic-guanylate-specific phosphodiesterase activity"/>
    <property type="evidence" value="ECO:0007669"/>
    <property type="project" value="InterPro"/>
</dbReference>
<dbReference type="InterPro" id="IPR029787">
    <property type="entry name" value="Nucleotide_cyclase"/>
</dbReference>
<dbReference type="RefSeq" id="WP_091848762.1">
    <property type="nucleotide sequence ID" value="NZ_FOHZ01000002.1"/>
</dbReference>